<protein>
    <submittedName>
        <fullName evidence="7">ABC-2 family transporter</fullName>
    </submittedName>
</protein>
<dbReference type="OrthoDB" id="187987at2"/>
<dbReference type="Pfam" id="PF12698">
    <property type="entry name" value="ABC2_membrane_3"/>
    <property type="match status" value="1"/>
</dbReference>
<keyword evidence="3 5" id="KW-1133">Transmembrane helix</keyword>
<sequence length="259" mass="28713">MTSNRTWPLFRLSTTGILVRGSCWLLLLLGVLFAWLAPLLTPWEEKPVILQPARAQAAWSFAWLALFTWLPFQAAALGHRIRKQGMLEHLQAAGQHRYNLCLQLNASIFVWVAAVAILAMIVCLGFCMPKSEADARDWSVLVLQYSTLYLLAAIPLVVLAVTLGTRTHEIIAFMVPVALLFLGLFGGIWLGPFLAQDDSLIGTLLWVVMPHYHLADLTPRLVFKMGPLPTADFFRTAGVLALEGAVFTLLGLCAFRTRS</sequence>
<feature type="transmembrane region" description="Helical" evidence="5">
    <location>
        <begin position="57"/>
        <end position="77"/>
    </location>
</feature>
<evidence type="ECO:0000256" key="1">
    <source>
        <dbReference type="ARBA" id="ARBA00004141"/>
    </source>
</evidence>
<feature type="transmembrane region" description="Helical" evidence="5">
    <location>
        <begin position="142"/>
        <end position="163"/>
    </location>
</feature>
<feature type="transmembrane region" description="Helical" evidence="5">
    <location>
        <begin position="98"/>
        <end position="122"/>
    </location>
</feature>
<dbReference type="GO" id="GO:0016020">
    <property type="term" value="C:membrane"/>
    <property type="evidence" value="ECO:0007669"/>
    <property type="project" value="UniProtKB-SubCell"/>
</dbReference>
<comment type="subcellular location">
    <subcellularLocation>
        <location evidence="1">Membrane</location>
        <topology evidence="1">Multi-pass membrane protein</topology>
    </subcellularLocation>
</comment>
<organism evidence="7 8">
    <name type="scientific">Roseimicrobium gellanilyticum</name>
    <dbReference type="NCBI Taxonomy" id="748857"/>
    <lineage>
        <taxon>Bacteria</taxon>
        <taxon>Pseudomonadati</taxon>
        <taxon>Verrucomicrobiota</taxon>
        <taxon>Verrucomicrobiia</taxon>
        <taxon>Verrucomicrobiales</taxon>
        <taxon>Verrucomicrobiaceae</taxon>
        <taxon>Roseimicrobium</taxon>
    </lineage>
</organism>
<evidence type="ECO:0000256" key="5">
    <source>
        <dbReference type="SAM" id="Phobius"/>
    </source>
</evidence>
<dbReference type="Proteomes" id="UP000253426">
    <property type="component" value="Unassembled WGS sequence"/>
</dbReference>
<keyword evidence="2 5" id="KW-0812">Transmembrane</keyword>
<feature type="transmembrane region" description="Helical" evidence="5">
    <location>
        <begin position="12"/>
        <end position="37"/>
    </location>
</feature>
<name>A0A366H477_9BACT</name>
<evidence type="ECO:0000313" key="7">
    <source>
        <dbReference type="EMBL" id="RBP36386.1"/>
    </source>
</evidence>
<keyword evidence="4 5" id="KW-0472">Membrane</keyword>
<keyword evidence="8" id="KW-1185">Reference proteome</keyword>
<feature type="domain" description="ABC-2 type transporter transmembrane" evidence="6">
    <location>
        <begin position="106"/>
        <end position="252"/>
    </location>
</feature>
<evidence type="ECO:0000256" key="4">
    <source>
        <dbReference type="ARBA" id="ARBA00023136"/>
    </source>
</evidence>
<proteinExistence type="predicted"/>
<feature type="transmembrane region" description="Helical" evidence="5">
    <location>
        <begin position="170"/>
        <end position="190"/>
    </location>
</feature>
<evidence type="ECO:0000256" key="3">
    <source>
        <dbReference type="ARBA" id="ARBA00022989"/>
    </source>
</evidence>
<dbReference type="GO" id="GO:0140359">
    <property type="term" value="F:ABC-type transporter activity"/>
    <property type="evidence" value="ECO:0007669"/>
    <property type="project" value="InterPro"/>
</dbReference>
<dbReference type="EMBL" id="QNRR01000017">
    <property type="protein sequence ID" value="RBP36386.1"/>
    <property type="molecule type" value="Genomic_DNA"/>
</dbReference>
<reference evidence="7 8" key="1">
    <citation type="submission" date="2018-06" db="EMBL/GenBank/DDBJ databases">
        <title>Genomic Encyclopedia of Type Strains, Phase IV (KMG-IV): sequencing the most valuable type-strain genomes for metagenomic binning, comparative biology and taxonomic classification.</title>
        <authorList>
            <person name="Goeker M."/>
        </authorList>
    </citation>
    <scope>NUCLEOTIDE SEQUENCE [LARGE SCALE GENOMIC DNA]</scope>
    <source>
        <strain evidence="7 8">DSM 25532</strain>
    </source>
</reference>
<gene>
    <name evidence="7" type="ORF">DES53_11797</name>
</gene>
<evidence type="ECO:0000313" key="8">
    <source>
        <dbReference type="Proteomes" id="UP000253426"/>
    </source>
</evidence>
<feature type="transmembrane region" description="Helical" evidence="5">
    <location>
        <begin position="233"/>
        <end position="255"/>
    </location>
</feature>
<accession>A0A366H477</accession>
<evidence type="ECO:0000256" key="2">
    <source>
        <dbReference type="ARBA" id="ARBA00022692"/>
    </source>
</evidence>
<comment type="caution">
    <text evidence="7">The sequence shown here is derived from an EMBL/GenBank/DDBJ whole genome shotgun (WGS) entry which is preliminary data.</text>
</comment>
<dbReference type="InterPro" id="IPR013525">
    <property type="entry name" value="ABC2_TM"/>
</dbReference>
<evidence type="ECO:0000259" key="6">
    <source>
        <dbReference type="Pfam" id="PF12698"/>
    </source>
</evidence>
<dbReference type="AlphaFoldDB" id="A0A366H477"/>